<comment type="caution">
    <text evidence="1">The sequence shown here is derived from an EMBL/GenBank/DDBJ whole genome shotgun (WGS) entry which is preliminary data.</text>
</comment>
<feature type="non-terminal residue" evidence="1">
    <location>
        <position position="1"/>
    </location>
</feature>
<evidence type="ECO:0000313" key="1">
    <source>
        <dbReference type="EMBL" id="MDR6553110.1"/>
    </source>
</evidence>
<evidence type="ECO:0000313" key="2">
    <source>
        <dbReference type="Proteomes" id="UP001267290"/>
    </source>
</evidence>
<reference evidence="1 2" key="1">
    <citation type="submission" date="2023-07" db="EMBL/GenBank/DDBJ databases">
        <title>Sorghum-associated microbial communities from plants grown in Nebraska, USA.</title>
        <authorList>
            <person name="Schachtman D."/>
        </authorList>
    </citation>
    <scope>NUCLEOTIDE SEQUENCE [LARGE SCALE GENOMIC DNA]</scope>
    <source>
        <strain evidence="1 2">CC258</strain>
    </source>
</reference>
<gene>
    <name evidence="1" type="ORF">J2736_004317</name>
</gene>
<sequence>PEGISTEEPNAMTRTFGSVRGPCNYAWAYSINVNQ</sequence>
<keyword evidence="2" id="KW-1185">Reference proteome</keyword>
<accession>A0ABU1P037</accession>
<name>A0ABU1P037_9BACL</name>
<protein>
    <submittedName>
        <fullName evidence="1">Uncharacterized protein</fullName>
    </submittedName>
</protein>
<organism evidence="1 2">
    <name type="scientific">Paenibacillus qinlingensis</name>
    <dbReference type="NCBI Taxonomy" id="1837343"/>
    <lineage>
        <taxon>Bacteria</taxon>
        <taxon>Bacillati</taxon>
        <taxon>Bacillota</taxon>
        <taxon>Bacilli</taxon>
        <taxon>Bacillales</taxon>
        <taxon>Paenibacillaceae</taxon>
        <taxon>Paenibacillus</taxon>
    </lineage>
</organism>
<dbReference type="Proteomes" id="UP001267290">
    <property type="component" value="Unassembled WGS sequence"/>
</dbReference>
<proteinExistence type="predicted"/>
<dbReference type="EMBL" id="JAVDSB010000009">
    <property type="protein sequence ID" value="MDR6553110.1"/>
    <property type="molecule type" value="Genomic_DNA"/>
</dbReference>